<keyword evidence="2" id="KW-1185">Reference proteome</keyword>
<proteinExistence type="predicted"/>
<dbReference type="AlphaFoldDB" id="A0AAP0LHK8"/>
<sequence length="144" mass="15985">MFEPPQLLQSENGNAASTLVQVHMGGSEKMTVDFLWAEVDQPVGSGHSNYGKKRSLGGTVVDLGYSNDLRVNYGLSTTSSTNLLQRKATMKNLKERKKEAFLNEMPTVNDSIRLSVLEAFSFPADILQTSSTQQIIKWFINNPM</sequence>
<protein>
    <submittedName>
        <fullName evidence="1">Uncharacterized protein</fullName>
    </submittedName>
</protein>
<evidence type="ECO:0000313" key="2">
    <source>
        <dbReference type="Proteomes" id="UP001428341"/>
    </source>
</evidence>
<gene>
    <name evidence="1" type="ORF">WN944_026964</name>
</gene>
<name>A0AAP0LHK8_9ROSI</name>
<dbReference type="Proteomes" id="UP001428341">
    <property type="component" value="Unassembled WGS sequence"/>
</dbReference>
<accession>A0AAP0LHK8</accession>
<comment type="caution">
    <text evidence="1">The sequence shown here is derived from an EMBL/GenBank/DDBJ whole genome shotgun (WGS) entry which is preliminary data.</text>
</comment>
<organism evidence="1 2">
    <name type="scientific">Citrus x changshan-huyou</name>
    <dbReference type="NCBI Taxonomy" id="2935761"/>
    <lineage>
        <taxon>Eukaryota</taxon>
        <taxon>Viridiplantae</taxon>
        <taxon>Streptophyta</taxon>
        <taxon>Embryophyta</taxon>
        <taxon>Tracheophyta</taxon>
        <taxon>Spermatophyta</taxon>
        <taxon>Magnoliopsida</taxon>
        <taxon>eudicotyledons</taxon>
        <taxon>Gunneridae</taxon>
        <taxon>Pentapetalae</taxon>
        <taxon>rosids</taxon>
        <taxon>malvids</taxon>
        <taxon>Sapindales</taxon>
        <taxon>Rutaceae</taxon>
        <taxon>Aurantioideae</taxon>
        <taxon>Citrus</taxon>
    </lineage>
</organism>
<reference evidence="1 2" key="1">
    <citation type="submission" date="2024-05" db="EMBL/GenBank/DDBJ databases">
        <title>Haplotype-resolved chromosome-level genome assembly of Huyou (Citrus changshanensis).</title>
        <authorList>
            <person name="Miao C."/>
            <person name="Chen W."/>
            <person name="Wu Y."/>
            <person name="Wang L."/>
            <person name="Zhao S."/>
            <person name="Grierson D."/>
            <person name="Xu C."/>
            <person name="Chen K."/>
        </authorList>
    </citation>
    <scope>NUCLEOTIDE SEQUENCE [LARGE SCALE GENOMIC DNA]</scope>
    <source>
        <strain evidence="1">01-14</strain>
        <tissue evidence="1">Leaf</tissue>
    </source>
</reference>
<evidence type="ECO:0000313" key="1">
    <source>
        <dbReference type="EMBL" id="KAK9174960.1"/>
    </source>
</evidence>
<dbReference type="EMBL" id="JBCGBO010000025">
    <property type="protein sequence ID" value="KAK9174960.1"/>
    <property type="molecule type" value="Genomic_DNA"/>
</dbReference>